<feature type="region of interest" description="Disordered" evidence="6">
    <location>
        <begin position="116"/>
        <end position="151"/>
    </location>
</feature>
<dbReference type="CDD" id="cd12203">
    <property type="entry name" value="GT1"/>
    <property type="match status" value="1"/>
</dbReference>
<reference evidence="8 9" key="1">
    <citation type="journal article" date="2011" name="Science">
        <title>The Selaginella genome identifies genetic changes associated with the evolution of vascular plants.</title>
        <authorList>
            <person name="Banks J.A."/>
            <person name="Nishiyama T."/>
            <person name="Hasebe M."/>
            <person name="Bowman J.L."/>
            <person name="Gribskov M."/>
            <person name="dePamphilis C."/>
            <person name="Albert V.A."/>
            <person name="Aono N."/>
            <person name="Aoyama T."/>
            <person name="Ambrose B.A."/>
            <person name="Ashton N.W."/>
            <person name="Axtell M.J."/>
            <person name="Barker E."/>
            <person name="Barker M.S."/>
            <person name="Bennetzen J.L."/>
            <person name="Bonawitz N.D."/>
            <person name="Chapple C."/>
            <person name="Cheng C."/>
            <person name="Correa L.G."/>
            <person name="Dacre M."/>
            <person name="DeBarry J."/>
            <person name="Dreyer I."/>
            <person name="Elias M."/>
            <person name="Engstrom E.M."/>
            <person name="Estelle M."/>
            <person name="Feng L."/>
            <person name="Finet C."/>
            <person name="Floyd S.K."/>
            <person name="Frommer W.B."/>
            <person name="Fujita T."/>
            <person name="Gramzow L."/>
            <person name="Gutensohn M."/>
            <person name="Harholt J."/>
            <person name="Hattori M."/>
            <person name="Heyl A."/>
            <person name="Hirai T."/>
            <person name="Hiwatashi Y."/>
            <person name="Ishikawa M."/>
            <person name="Iwata M."/>
            <person name="Karol K.G."/>
            <person name="Koehler B."/>
            <person name="Kolukisaoglu U."/>
            <person name="Kubo M."/>
            <person name="Kurata T."/>
            <person name="Lalonde S."/>
            <person name="Li K."/>
            <person name="Li Y."/>
            <person name="Litt A."/>
            <person name="Lyons E."/>
            <person name="Manning G."/>
            <person name="Maruyama T."/>
            <person name="Michael T.P."/>
            <person name="Mikami K."/>
            <person name="Miyazaki S."/>
            <person name="Morinaga S."/>
            <person name="Murata T."/>
            <person name="Mueller-Roeber B."/>
            <person name="Nelson D.R."/>
            <person name="Obara M."/>
            <person name="Oguri Y."/>
            <person name="Olmstead R.G."/>
            <person name="Onodera N."/>
            <person name="Petersen B.L."/>
            <person name="Pils B."/>
            <person name="Prigge M."/>
            <person name="Rensing S.A."/>
            <person name="Riano-Pachon D.M."/>
            <person name="Roberts A.W."/>
            <person name="Sato Y."/>
            <person name="Scheller H.V."/>
            <person name="Schulz B."/>
            <person name="Schulz C."/>
            <person name="Shakirov E.V."/>
            <person name="Shibagaki N."/>
            <person name="Shinohara N."/>
            <person name="Shippen D.E."/>
            <person name="Soerensen I."/>
            <person name="Sotooka R."/>
            <person name="Sugimoto N."/>
            <person name="Sugita M."/>
            <person name="Sumikawa N."/>
            <person name="Tanurdzic M."/>
            <person name="Theissen G."/>
            <person name="Ulvskov P."/>
            <person name="Wakazuki S."/>
            <person name="Weng J.K."/>
            <person name="Willats W.W."/>
            <person name="Wipf D."/>
            <person name="Wolf P.G."/>
            <person name="Yang L."/>
            <person name="Zimmer A.D."/>
            <person name="Zhu Q."/>
            <person name="Mitros T."/>
            <person name="Hellsten U."/>
            <person name="Loque D."/>
            <person name="Otillar R."/>
            <person name="Salamov A."/>
            <person name="Schmutz J."/>
            <person name="Shapiro H."/>
            <person name="Lindquist E."/>
            <person name="Lucas S."/>
            <person name="Rokhsar D."/>
            <person name="Grigoriev I.V."/>
        </authorList>
    </citation>
    <scope>NUCLEOTIDE SEQUENCE [LARGE SCALE GENOMIC DNA]</scope>
</reference>
<dbReference type="Gramene" id="EFJ24372">
    <property type="protein sequence ID" value="EFJ24372"/>
    <property type="gene ID" value="SELMODRAFT_415005"/>
</dbReference>
<keyword evidence="4" id="KW-0804">Transcription</keyword>
<dbReference type="EMBL" id="GL377590">
    <property type="protein sequence ID" value="EFJ24372.1"/>
    <property type="molecule type" value="Genomic_DNA"/>
</dbReference>
<keyword evidence="9" id="KW-1185">Reference proteome</keyword>
<feature type="compositionally biased region" description="Basic and acidic residues" evidence="6">
    <location>
        <begin position="260"/>
        <end position="269"/>
    </location>
</feature>
<evidence type="ECO:0000256" key="2">
    <source>
        <dbReference type="ARBA" id="ARBA00023015"/>
    </source>
</evidence>
<evidence type="ECO:0000313" key="9">
    <source>
        <dbReference type="Proteomes" id="UP000001514"/>
    </source>
</evidence>
<dbReference type="GO" id="GO:0005634">
    <property type="term" value="C:nucleus"/>
    <property type="evidence" value="ECO:0007669"/>
    <property type="project" value="UniProtKB-SubCell"/>
</dbReference>
<evidence type="ECO:0000256" key="6">
    <source>
        <dbReference type="SAM" id="MobiDB-lite"/>
    </source>
</evidence>
<dbReference type="InParanoid" id="D8RUA8"/>
<evidence type="ECO:0000256" key="5">
    <source>
        <dbReference type="ARBA" id="ARBA00023242"/>
    </source>
</evidence>
<proteinExistence type="predicted"/>
<evidence type="ECO:0000259" key="7">
    <source>
        <dbReference type="PROSITE" id="PS50090"/>
    </source>
</evidence>
<name>D8RUA8_SELML</name>
<dbReference type="InterPro" id="IPR001005">
    <property type="entry name" value="SANT/Myb"/>
</dbReference>
<dbReference type="Proteomes" id="UP000001514">
    <property type="component" value="Unassembled WGS sequence"/>
</dbReference>
<dbReference type="PANTHER" id="PTHR21654">
    <property type="entry name" value="FI21293P1"/>
    <property type="match status" value="1"/>
</dbReference>
<protein>
    <recommendedName>
        <fullName evidence="7">Myb-like domain-containing protein</fullName>
    </recommendedName>
</protein>
<dbReference type="InterPro" id="IPR044822">
    <property type="entry name" value="Myb_DNA-bind_4"/>
</dbReference>
<evidence type="ECO:0000256" key="3">
    <source>
        <dbReference type="ARBA" id="ARBA00023125"/>
    </source>
</evidence>
<feature type="region of interest" description="Disordered" evidence="6">
    <location>
        <begin position="242"/>
        <end position="288"/>
    </location>
</feature>
<gene>
    <name evidence="8" type="ORF">SELMODRAFT_415005</name>
</gene>
<dbReference type="PROSITE" id="PS50090">
    <property type="entry name" value="MYB_LIKE"/>
    <property type="match status" value="1"/>
</dbReference>
<dbReference type="HOGENOM" id="CLU_967722_0_0_1"/>
<evidence type="ECO:0000313" key="8">
    <source>
        <dbReference type="EMBL" id="EFJ24372.1"/>
    </source>
</evidence>
<feature type="compositionally biased region" description="Polar residues" evidence="6">
    <location>
        <begin position="132"/>
        <end position="143"/>
    </location>
</feature>
<dbReference type="AlphaFoldDB" id="D8RUA8"/>
<dbReference type="GO" id="GO:0010468">
    <property type="term" value="P:regulation of gene expression"/>
    <property type="evidence" value="ECO:0007669"/>
    <property type="project" value="UniProtKB-ARBA"/>
</dbReference>
<dbReference type="KEGG" id="smo:SELMODRAFT_415005"/>
<evidence type="ECO:0000256" key="1">
    <source>
        <dbReference type="ARBA" id="ARBA00004123"/>
    </source>
</evidence>
<dbReference type="eggNOG" id="KOG4282">
    <property type="taxonomic scope" value="Eukaryota"/>
</dbReference>
<accession>D8RUA8</accession>
<dbReference type="GO" id="GO:0003677">
    <property type="term" value="F:DNA binding"/>
    <property type="evidence" value="ECO:0007669"/>
    <property type="project" value="UniProtKB-KW"/>
</dbReference>
<feature type="domain" description="Myb-like" evidence="7">
    <location>
        <begin position="153"/>
        <end position="209"/>
    </location>
</feature>
<evidence type="ECO:0000256" key="4">
    <source>
        <dbReference type="ARBA" id="ARBA00023163"/>
    </source>
</evidence>
<comment type="subcellular location">
    <subcellularLocation>
        <location evidence="1">Nucleus</location>
    </subcellularLocation>
</comment>
<keyword evidence="2" id="KW-0805">Transcription regulation</keyword>
<sequence>MREARLWDLVASRMSFQCSGRECEREWRALVSRYEEKGLQEGNASLFEEIDAIFKSRGEEVMVFTHSEEESVSIDSHEDGESEAERDVQQVLEDMFHRMPCVPPGWLWQEGMMAKEKNGDTGLDDEEHHPALSSSAEASTQCKQEGVEERMPRWGHTETKDFISIRADMEEDPSLSSQKNWWDPIAGKMRERGYARTSEQCKRKWKKLVSRYKVSESMQRFAALRKLMHAIPGEKNDRFGARAEVPLLSGHGRTVQGEATEDRDSREGTKGISRGEPSGLRPAERGRR</sequence>
<dbReference type="Pfam" id="PF13837">
    <property type="entry name" value="Myb_DNA-bind_4"/>
    <property type="match status" value="1"/>
</dbReference>
<keyword evidence="5" id="KW-0539">Nucleus</keyword>
<dbReference type="Gene3D" id="1.10.10.60">
    <property type="entry name" value="Homeodomain-like"/>
    <property type="match status" value="1"/>
</dbReference>
<keyword evidence="3" id="KW-0238">DNA-binding</keyword>
<organism evidence="9">
    <name type="scientific">Selaginella moellendorffii</name>
    <name type="common">Spikemoss</name>
    <dbReference type="NCBI Taxonomy" id="88036"/>
    <lineage>
        <taxon>Eukaryota</taxon>
        <taxon>Viridiplantae</taxon>
        <taxon>Streptophyta</taxon>
        <taxon>Embryophyta</taxon>
        <taxon>Tracheophyta</taxon>
        <taxon>Lycopodiopsida</taxon>
        <taxon>Selaginellales</taxon>
        <taxon>Selaginellaceae</taxon>
        <taxon>Selaginella</taxon>
    </lineage>
</organism>
<dbReference type="PANTHER" id="PTHR21654:SF84">
    <property type="entry name" value="SI:DKEY-66I24.7"/>
    <property type="match status" value="1"/>
</dbReference>